<evidence type="ECO:0000313" key="3">
    <source>
        <dbReference type="Proteomes" id="UP001220610"/>
    </source>
</evidence>
<accession>A0AAJ6BHM0</accession>
<dbReference type="InterPro" id="IPR010037">
    <property type="entry name" value="FkbH_domain"/>
</dbReference>
<evidence type="ECO:0000313" key="2">
    <source>
        <dbReference type="EMBL" id="WEK37368.1"/>
    </source>
</evidence>
<reference evidence="2" key="1">
    <citation type="submission" date="2023-03" db="EMBL/GenBank/DDBJ databases">
        <title>Andean soil-derived lignocellulolytic bacterial consortium as a source of novel taxa and putative plastic-active enzymes.</title>
        <authorList>
            <person name="Diaz-Garcia L."/>
            <person name="Chuvochina M."/>
            <person name="Feuerriegel G."/>
            <person name="Bunk B."/>
            <person name="Sproer C."/>
            <person name="Streit W.R."/>
            <person name="Rodriguez L.M."/>
            <person name="Overmann J."/>
            <person name="Jimenez D.J."/>
        </authorList>
    </citation>
    <scope>NUCLEOTIDE SEQUENCE</scope>
    <source>
        <strain evidence="2">MAG 7</strain>
    </source>
</reference>
<name>A0AAJ6BHM0_9BACT</name>
<organism evidence="2 3">
    <name type="scientific">Candidatus Pseudobacter hemicellulosilyticus</name>
    <dbReference type="NCBI Taxonomy" id="3121375"/>
    <lineage>
        <taxon>Bacteria</taxon>
        <taxon>Pseudomonadati</taxon>
        <taxon>Bacteroidota</taxon>
        <taxon>Chitinophagia</taxon>
        <taxon>Chitinophagales</taxon>
        <taxon>Chitinophagaceae</taxon>
        <taxon>Pseudobacter</taxon>
    </lineage>
</organism>
<dbReference type="NCBIfam" id="TIGR01681">
    <property type="entry name" value="HAD-SF-IIIC"/>
    <property type="match status" value="1"/>
</dbReference>
<dbReference type="SUPFAM" id="SSF56784">
    <property type="entry name" value="HAD-like"/>
    <property type="match status" value="1"/>
</dbReference>
<dbReference type="InterPro" id="IPR023214">
    <property type="entry name" value="HAD_sf"/>
</dbReference>
<dbReference type="Gene3D" id="3.40.50.1110">
    <property type="entry name" value="SGNH hydrolase"/>
    <property type="match status" value="1"/>
</dbReference>
<dbReference type="SUPFAM" id="SSF55729">
    <property type="entry name" value="Acyl-CoA N-acyltransferases (Nat)"/>
    <property type="match status" value="1"/>
</dbReference>
<dbReference type="Gene3D" id="3.40.50.1000">
    <property type="entry name" value="HAD superfamily/HAD-like"/>
    <property type="match status" value="1"/>
</dbReference>
<proteinExistence type="predicted"/>
<dbReference type="Proteomes" id="UP001220610">
    <property type="component" value="Chromosome"/>
</dbReference>
<feature type="domain" description="BF1531-like N-terminal" evidence="1">
    <location>
        <begin position="26"/>
        <end position="220"/>
    </location>
</feature>
<protein>
    <submittedName>
        <fullName evidence="2">HAD-IIIC family phosphatase</fullName>
    </submittedName>
</protein>
<dbReference type="Pfam" id="PF21211">
    <property type="entry name" value="FkbH_N"/>
    <property type="match status" value="1"/>
</dbReference>
<dbReference type="InterPro" id="IPR036514">
    <property type="entry name" value="SGNH_hydro_sf"/>
</dbReference>
<dbReference type="AlphaFoldDB" id="A0AAJ6BHM0"/>
<dbReference type="InterPro" id="IPR010033">
    <property type="entry name" value="HAD_SF_ppase_IIIC"/>
</dbReference>
<dbReference type="InterPro" id="IPR049369">
    <property type="entry name" value="BF1531-like_N"/>
</dbReference>
<gene>
    <name evidence="2" type="ORF">P0Y53_07635</name>
</gene>
<dbReference type="NCBIfam" id="TIGR01686">
    <property type="entry name" value="FkbH"/>
    <property type="match status" value="1"/>
</dbReference>
<dbReference type="EMBL" id="CP119311">
    <property type="protein sequence ID" value="WEK37368.1"/>
    <property type="molecule type" value="Genomic_DNA"/>
</dbReference>
<dbReference type="GO" id="GO:0016788">
    <property type="term" value="F:hydrolase activity, acting on ester bonds"/>
    <property type="evidence" value="ECO:0007669"/>
    <property type="project" value="UniProtKB-ARBA"/>
</dbReference>
<dbReference type="InterPro" id="IPR016181">
    <property type="entry name" value="Acyl_CoA_acyltransferase"/>
</dbReference>
<dbReference type="InterPro" id="IPR036412">
    <property type="entry name" value="HAD-like_sf"/>
</dbReference>
<evidence type="ECO:0000259" key="1">
    <source>
        <dbReference type="Pfam" id="PF21211"/>
    </source>
</evidence>
<sequence length="579" mass="66252">MLTDIRSFNTLKKNLKKPVEGLKSIRIAILADSASQFIHQAIKGYGIESGIHYEVFEADYNQIDRQVFDPGSELYEYAPDYVIILRSVERLLKKFYGLSTADKENFADQQAAYMDGLYQQISSQLKARVITNTFPEINDNVFGNFGTKTKASFLYQVRKTNMGLMELAGQRKNLFLVDLSSLVGAKGYEASFDPKMYISADMVFSLDILPYLAKHIHDVIMAIAGSFKKCIILDLDNTTWGGIIGDDGMEGIQIGDLGLGKAFTDLQLWVKELRKRGIIVAVCSKNTESIAKEPFLQHPDMKLRMEDIAVFVANWETKVDNIRYIQGILNIGFDSMVFLDDNPFEREMVKQNIPDITVPNLPEDPAEYLPYLRTLNLFETASFTEEDSERTKQYQEEANRSILQKSFTSEGDFLKSLGMECEVKAFDNFTIPRIAQLSQRSNQFNLRTVRYTEEEVRDITQSPDRYTLSFSLKDIYGDYGLIAFVILNKQDNNTLFIDSWIMSCRVLKRGMEVFTLLSIIDLAKTHGFNRIIGEYLPTKKNGLVQDHYQKLGFTSIGDSRWELDINQFTNDKQVHINRK</sequence>